<sequence>MTDKNDVILQSLPKIYLINDFINYCLFVHRTSMAIGAAEKDELSLSAIENNNTIADEQNALNDDENDTEKLCEVHKNSINEDSSKEYNNLTKLADGNEGDNLNNKQTNETPNKYTNDKESTKLEIGNDQLKNAKESYAELKDAEGKKEDRKIPRRTSNYLHNIQMTNSSLGLTLGGSEKKDTALLTESKTVARFSPLWKQTLASSAPILLTFVAGLTSGYSAILLPQLKATPGPIPSDEDTTSWIAAMAALPMAPGCLVSGWMMEKFGRKTSQYITCVPLLLGWIFIATSSNLGLMLIGRFFTGLCAGLAGPLVPVYIGETTEPRYRGFFLAAVSLAIAVGILVAHIIGTFCTWQTTAIICSVFPVLTAALLTFVPESPTWLISQGRIEDGIRSFYWLRGYGEEAKAELKGLVDSKKALDSAPKMSWKEKLISLKSPELIKPLVIMILFFCTCQFSGVNAVAFYSIEIVEKAVGKGIDHYLAMLIIDSLRVVMSVVACVICKQYGRRPLCFISGIWTSMSMVGLSMFLYWKPENMSWLPLMFLMFYICAISIGLVPLPWIMCGEVFPTKVRGLGSGISSATTFFAFFTVVKTAPGLMSSIGEVFTFLCYGIIALLGTTLMYFILPETKGKSLQEIEERFRNGNKTSGPKV</sequence>
<keyword evidence="6" id="KW-0175">Coiled coil</keyword>
<organism evidence="10 11">
    <name type="scientific">Helicoverpa armigera</name>
    <name type="common">Cotton bollworm</name>
    <name type="synonym">Heliothis armigera</name>
    <dbReference type="NCBI Taxonomy" id="29058"/>
    <lineage>
        <taxon>Eukaryota</taxon>
        <taxon>Metazoa</taxon>
        <taxon>Ecdysozoa</taxon>
        <taxon>Arthropoda</taxon>
        <taxon>Hexapoda</taxon>
        <taxon>Insecta</taxon>
        <taxon>Pterygota</taxon>
        <taxon>Neoptera</taxon>
        <taxon>Endopterygota</taxon>
        <taxon>Lepidoptera</taxon>
        <taxon>Glossata</taxon>
        <taxon>Ditrysia</taxon>
        <taxon>Noctuoidea</taxon>
        <taxon>Noctuidae</taxon>
        <taxon>Heliothinae</taxon>
        <taxon>Helicoverpa</taxon>
    </lineage>
</organism>
<evidence type="ECO:0000313" key="11">
    <source>
        <dbReference type="Proteomes" id="UP000249218"/>
    </source>
</evidence>
<dbReference type="Pfam" id="PF00083">
    <property type="entry name" value="Sugar_tr"/>
    <property type="match status" value="1"/>
</dbReference>
<feature type="transmembrane region" description="Helical" evidence="8">
    <location>
        <begin position="274"/>
        <end position="291"/>
    </location>
</feature>
<feature type="transmembrane region" description="Helical" evidence="8">
    <location>
        <begin position="572"/>
        <end position="591"/>
    </location>
</feature>
<evidence type="ECO:0000256" key="8">
    <source>
        <dbReference type="SAM" id="Phobius"/>
    </source>
</evidence>
<feature type="transmembrane region" description="Helical" evidence="8">
    <location>
        <begin position="508"/>
        <end position="530"/>
    </location>
</feature>
<dbReference type="InterPro" id="IPR050549">
    <property type="entry name" value="MFS_Trehalose_Transporter"/>
</dbReference>
<dbReference type="AlphaFoldDB" id="A0A2W1BDG5"/>
<keyword evidence="5" id="KW-0325">Glycoprotein</keyword>
<keyword evidence="11" id="KW-1185">Reference proteome</keyword>
<keyword evidence="3 8" id="KW-1133">Transmembrane helix</keyword>
<feature type="transmembrane region" description="Helical" evidence="8">
    <location>
        <begin position="329"/>
        <end position="348"/>
    </location>
</feature>
<evidence type="ECO:0000256" key="3">
    <source>
        <dbReference type="ARBA" id="ARBA00022989"/>
    </source>
</evidence>
<feature type="region of interest" description="Disordered" evidence="7">
    <location>
        <begin position="93"/>
        <end position="121"/>
    </location>
</feature>
<dbReference type="GO" id="GO:0016020">
    <property type="term" value="C:membrane"/>
    <property type="evidence" value="ECO:0007669"/>
    <property type="project" value="UniProtKB-SubCell"/>
</dbReference>
<keyword evidence="2 8" id="KW-0812">Transmembrane</keyword>
<evidence type="ECO:0000256" key="4">
    <source>
        <dbReference type="ARBA" id="ARBA00023136"/>
    </source>
</evidence>
<dbReference type="InterPro" id="IPR005828">
    <property type="entry name" value="MFS_sugar_transport-like"/>
</dbReference>
<protein>
    <recommendedName>
        <fullName evidence="9">Major facilitator superfamily (MFS) profile domain-containing protein</fullName>
    </recommendedName>
</protein>
<evidence type="ECO:0000259" key="9">
    <source>
        <dbReference type="PROSITE" id="PS50850"/>
    </source>
</evidence>
<dbReference type="Gene3D" id="1.20.1250.20">
    <property type="entry name" value="MFS general substrate transporter like domains"/>
    <property type="match status" value="1"/>
</dbReference>
<dbReference type="Proteomes" id="UP000249218">
    <property type="component" value="Unassembled WGS sequence"/>
</dbReference>
<evidence type="ECO:0000256" key="5">
    <source>
        <dbReference type="ARBA" id="ARBA00023180"/>
    </source>
</evidence>
<dbReference type="EMBL" id="KZ150249">
    <property type="protein sequence ID" value="PZC71834.1"/>
    <property type="molecule type" value="Genomic_DNA"/>
</dbReference>
<feature type="coiled-coil region" evidence="6">
    <location>
        <begin position="123"/>
        <end position="150"/>
    </location>
</feature>
<evidence type="ECO:0000256" key="6">
    <source>
        <dbReference type="SAM" id="Coils"/>
    </source>
</evidence>
<comment type="subcellular location">
    <subcellularLocation>
        <location evidence="1">Membrane</location>
        <topology evidence="1">Multi-pass membrane protein</topology>
    </subcellularLocation>
</comment>
<evidence type="ECO:0000313" key="10">
    <source>
        <dbReference type="EMBL" id="PZC71834.1"/>
    </source>
</evidence>
<dbReference type="PROSITE" id="PS50850">
    <property type="entry name" value="MFS"/>
    <property type="match status" value="1"/>
</dbReference>
<evidence type="ECO:0000256" key="2">
    <source>
        <dbReference type="ARBA" id="ARBA00022692"/>
    </source>
</evidence>
<feature type="transmembrane region" description="Helical" evidence="8">
    <location>
        <begin position="536"/>
        <end position="560"/>
    </location>
</feature>
<feature type="compositionally biased region" description="Polar residues" evidence="7">
    <location>
        <begin position="100"/>
        <end position="114"/>
    </location>
</feature>
<feature type="transmembrane region" description="Helical" evidence="8">
    <location>
        <begin position="481"/>
        <end position="501"/>
    </location>
</feature>
<accession>A0A2W1BDG5</accession>
<gene>
    <name evidence="10" type="primary">HaOG212390</name>
    <name evidence="10" type="ORF">B5X24_HaOG212390</name>
</gene>
<dbReference type="InterPro" id="IPR003663">
    <property type="entry name" value="Sugar/inositol_transpt"/>
</dbReference>
<dbReference type="PROSITE" id="PS00216">
    <property type="entry name" value="SUGAR_TRANSPORT_1"/>
    <property type="match status" value="1"/>
</dbReference>
<dbReference type="GO" id="GO:0022857">
    <property type="term" value="F:transmembrane transporter activity"/>
    <property type="evidence" value="ECO:0007669"/>
    <property type="project" value="InterPro"/>
</dbReference>
<dbReference type="PRINTS" id="PR00171">
    <property type="entry name" value="SUGRTRNSPORT"/>
</dbReference>
<feature type="transmembrane region" description="Helical" evidence="8">
    <location>
        <begin position="297"/>
        <end position="317"/>
    </location>
</feature>
<feature type="transmembrane region" description="Helical" evidence="8">
    <location>
        <begin position="243"/>
        <end position="262"/>
    </location>
</feature>
<feature type="transmembrane region" description="Helical" evidence="8">
    <location>
        <begin position="202"/>
        <end position="223"/>
    </location>
</feature>
<dbReference type="OrthoDB" id="6612291at2759"/>
<feature type="transmembrane region" description="Helical" evidence="8">
    <location>
        <begin position="443"/>
        <end position="466"/>
    </location>
</feature>
<dbReference type="FunFam" id="1.20.1250.20:FF:000249">
    <property type="entry name" value="facilitated trehalose transporter Tret1"/>
    <property type="match status" value="1"/>
</dbReference>
<feature type="transmembrane region" description="Helical" evidence="8">
    <location>
        <begin position="354"/>
        <end position="375"/>
    </location>
</feature>
<evidence type="ECO:0000256" key="7">
    <source>
        <dbReference type="SAM" id="MobiDB-lite"/>
    </source>
</evidence>
<dbReference type="PROSITE" id="PS00217">
    <property type="entry name" value="SUGAR_TRANSPORT_2"/>
    <property type="match status" value="1"/>
</dbReference>
<dbReference type="PANTHER" id="PTHR48021:SF68">
    <property type="entry name" value="MAJOR FACILITATOR SUPERFAMILY (MFS) PROFILE DOMAIN-CONTAINING PROTEIN"/>
    <property type="match status" value="1"/>
</dbReference>
<feature type="transmembrane region" description="Helical" evidence="8">
    <location>
        <begin position="603"/>
        <end position="624"/>
    </location>
</feature>
<keyword evidence="4 8" id="KW-0472">Membrane</keyword>
<dbReference type="InterPro" id="IPR005829">
    <property type="entry name" value="Sugar_transporter_CS"/>
</dbReference>
<name>A0A2W1BDG5_HELAM</name>
<proteinExistence type="predicted"/>
<dbReference type="PANTHER" id="PTHR48021">
    <property type="match status" value="1"/>
</dbReference>
<dbReference type="InterPro" id="IPR036259">
    <property type="entry name" value="MFS_trans_sf"/>
</dbReference>
<dbReference type="InterPro" id="IPR020846">
    <property type="entry name" value="MFS_dom"/>
</dbReference>
<evidence type="ECO:0000256" key="1">
    <source>
        <dbReference type="ARBA" id="ARBA00004141"/>
    </source>
</evidence>
<reference evidence="10 11" key="1">
    <citation type="journal article" date="2017" name="BMC Biol.">
        <title>Genomic innovations, transcriptional plasticity and gene loss underlying the evolution and divergence of two highly polyphagous and invasive Helicoverpa pest species.</title>
        <authorList>
            <person name="Pearce S.L."/>
            <person name="Clarke D.F."/>
            <person name="East P.D."/>
            <person name="Elfekih S."/>
            <person name="Gordon K.H."/>
            <person name="Jermiin L.S."/>
            <person name="McGaughran A."/>
            <person name="Oakeshott J.G."/>
            <person name="Papanikolaou A."/>
            <person name="Perera O.P."/>
            <person name="Rane R.V."/>
            <person name="Richards S."/>
            <person name="Tay W.T."/>
            <person name="Walsh T.K."/>
            <person name="Anderson A."/>
            <person name="Anderson C.J."/>
            <person name="Asgari S."/>
            <person name="Board P.G."/>
            <person name="Bretschneider A."/>
            <person name="Campbell P.M."/>
            <person name="Chertemps T."/>
            <person name="Christeller J.T."/>
            <person name="Coppin C.W."/>
            <person name="Downes S.J."/>
            <person name="Duan G."/>
            <person name="Farnsworth C.A."/>
            <person name="Good R.T."/>
            <person name="Han L.B."/>
            <person name="Han Y.C."/>
            <person name="Hatje K."/>
            <person name="Horne I."/>
            <person name="Huang Y.P."/>
            <person name="Hughes D.S."/>
            <person name="Jacquin-Joly E."/>
            <person name="James W."/>
            <person name="Jhangiani S."/>
            <person name="Kollmar M."/>
            <person name="Kuwar S.S."/>
            <person name="Li S."/>
            <person name="Liu N.Y."/>
            <person name="Maibeche M.T."/>
            <person name="Miller J.R."/>
            <person name="Montagne N."/>
            <person name="Perry T."/>
            <person name="Qu J."/>
            <person name="Song S.V."/>
            <person name="Sutton G.G."/>
            <person name="Vogel H."/>
            <person name="Walenz B.P."/>
            <person name="Xu W."/>
            <person name="Zhang H.J."/>
            <person name="Zou Z."/>
            <person name="Batterham P."/>
            <person name="Edwards O.R."/>
            <person name="Feyereisen R."/>
            <person name="Gibbs R.A."/>
            <person name="Heckel D.G."/>
            <person name="McGrath A."/>
            <person name="Robin C."/>
            <person name="Scherer S.E."/>
            <person name="Worley K.C."/>
            <person name="Wu Y.D."/>
        </authorList>
    </citation>
    <scope>NUCLEOTIDE SEQUENCE [LARGE SCALE GENOMIC DNA]</scope>
    <source>
        <strain evidence="10">Harm_GR_Male_#8</strain>
        <tissue evidence="10">Whole organism</tissue>
    </source>
</reference>
<dbReference type="SUPFAM" id="SSF103473">
    <property type="entry name" value="MFS general substrate transporter"/>
    <property type="match status" value="1"/>
</dbReference>
<feature type="domain" description="Major facilitator superfamily (MFS) profile" evidence="9">
    <location>
        <begin position="203"/>
        <end position="628"/>
    </location>
</feature>